<name>A0A1G4EDA4_PLAVI</name>
<gene>
    <name evidence="1" type="ORF">PVT01_000064100</name>
</gene>
<reference evidence="1 2" key="1">
    <citation type="submission" date="2016-07" db="EMBL/GenBank/DDBJ databases">
        <authorList>
            <consortium name="Pathogen Informatics"/>
        </authorList>
    </citation>
    <scope>NUCLEOTIDE SEQUENCE [LARGE SCALE GENOMIC DNA]</scope>
</reference>
<feature type="non-terminal residue" evidence="1">
    <location>
        <position position="1"/>
    </location>
</feature>
<sequence length="272" mass="31301">KYPFLDDIWNKYNFDKDLEVSEVNNQIISSCDGIIGYNDDNIVNHKKVCKKLLRNLKLLHSGSYRGGEFVKCCNNIYNWLYYEISEHNISDDTINNIFAVSKQIIKKQGLLDCPYFTFNIGLLEPEKLVMLRIFNNNIDDIQEFLKKEINSNTCSCQKFMNKCVDIYKRMHGDHCSKGDITIPPKKVTCEIVNNFKTYYEAYLSKEMIKYELPELYSNTPINIIDGCPSEEIKSGQASPVQRNQSDRSIIQSSSHALGAMAGIPPFLALIYK</sequence>
<organism evidence="1 2">
    <name type="scientific">Plasmodium vivax</name>
    <name type="common">malaria parasite P. vivax</name>
    <dbReference type="NCBI Taxonomy" id="5855"/>
    <lineage>
        <taxon>Eukaryota</taxon>
        <taxon>Sar</taxon>
        <taxon>Alveolata</taxon>
        <taxon>Apicomplexa</taxon>
        <taxon>Aconoidasida</taxon>
        <taxon>Haemosporida</taxon>
        <taxon>Plasmodiidae</taxon>
        <taxon>Plasmodium</taxon>
        <taxon>Plasmodium (Plasmodium)</taxon>
    </lineage>
</organism>
<dbReference type="Pfam" id="PF05795">
    <property type="entry name" value="Plasmodium_Vir"/>
    <property type="match status" value="1"/>
</dbReference>
<feature type="non-terminal residue" evidence="1">
    <location>
        <position position="272"/>
    </location>
</feature>
<dbReference type="InterPro" id="IPR008780">
    <property type="entry name" value="Plasmodium_Vir"/>
</dbReference>
<dbReference type="VEuPathDB" id="PlasmoDB:PVW1_100011100"/>
<dbReference type="VEuPathDB" id="PlasmoDB:PVP01_0000940"/>
<accession>A0A1G4EDA4</accession>
<dbReference type="AlphaFoldDB" id="A0A1G4EDA4"/>
<dbReference type="EMBL" id="FLYH01000177">
    <property type="protein sequence ID" value="SCA83594.1"/>
    <property type="molecule type" value="Genomic_DNA"/>
</dbReference>
<evidence type="ECO:0000313" key="1">
    <source>
        <dbReference type="EMBL" id="SCA83594.1"/>
    </source>
</evidence>
<protein>
    <submittedName>
        <fullName evidence="1">Vir protein, putative</fullName>
    </submittedName>
</protein>
<evidence type="ECO:0000313" key="2">
    <source>
        <dbReference type="Proteomes" id="UP000196402"/>
    </source>
</evidence>
<proteinExistence type="predicted"/>
<dbReference type="Proteomes" id="UP000196402">
    <property type="component" value="Unassembled WGS sequence"/>
</dbReference>